<dbReference type="AlphaFoldDB" id="A0A0E9R4H3"/>
<evidence type="ECO:0000313" key="1">
    <source>
        <dbReference type="EMBL" id="JAH23360.1"/>
    </source>
</evidence>
<protein>
    <submittedName>
        <fullName evidence="1">Uncharacterized protein</fullName>
    </submittedName>
</protein>
<organism evidence="1">
    <name type="scientific">Anguilla anguilla</name>
    <name type="common">European freshwater eel</name>
    <name type="synonym">Muraena anguilla</name>
    <dbReference type="NCBI Taxonomy" id="7936"/>
    <lineage>
        <taxon>Eukaryota</taxon>
        <taxon>Metazoa</taxon>
        <taxon>Chordata</taxon>
        <taxon>Craniata</taxon>
        <taxon>Vertebrata</taxon>
        <taxon>Euteleostomi</taxon>
        <taxon>Actinopterygii</taxon>
        <taxon>Neopterygii</taxon>
        <taxon>Teleostei</taxon>
        <taxon>Anguilliformes</taxon>
        <taxon>Anguillidae</taxon>
        <taxon>Anguilla</taxon>
    </lineage>
</organism>
<reference evidence="1" key="1">
    <citation type="submission" date="2014-11" db="EMBL/GenBank/DDBJ databases">
        <authorList>
            <person name="Amaro Gonzalez C."/>
        </authorList>
    </citation>
    <scope>NUCLEOTIDE SEQUENCE</scope>
</reference>
<sequence length="35" mass="3667">MDTILTCSHTLLSLKASNTPALSFDSVGVTLKSKS</sequence>
<reference evidence="1" key="2">
    <citation type="journal article" date="2015" name="Fish Shellfish Immunol.">
        <title>Early steps in the European eel (Anguilla anguilla)-Vibrio vulnificus interaction in the gills: Role of the RtxA13 toxin.</title>
        <authorList>
            <person name="Callol A."/>
            <person name="Pajuelo D."/>
            <person name="Ebbesson L."/>
            <person name="Teles M."/>
            <person name="MacKenzie S."/>
            <person name="Amaro C."/>
        </authorList>
    </citation>
    <scope>NUCLEOTIDE SEQUENCE</scope>
</reference>
<dbReference type="EMBL" id="GBXM01085217">
    <property type="protein sequence ID" value="JAH23360.1"/>
    <property type="molecule type" value="Transcribed_RNA"/>
</dbReference>
<proteinExistence type="predicted"/>
<accession>A0A0E9R4H3</accession>
<name>A0A0E9R4H3_ANGAN</name>